<accession>A0A4R8FP03</accession>
<proteinExistence type="predicted"/>
<dbReference type="Proteomes" id="UP000295484">
    <property type="component" value="Unassembled WGS sequence"/>
</dbReference>
<dbReference type="EMBL" id="JAESIL010000009">
    <property type="protein sequence ID" value="MBL3577239.1"/>
    <property type="molecule type" value="Genomic_DNA"/>
</dbReference>
<evidence type="ECO:0000313" key="3">
    <source>
        <dbReference type="Proteomes" id="UP000295484"/>
    </source>
</evidence>
<reference evidence="2 3" key="1">
    <citation type="submission" date="2019-03" db="EMBL/GenBank/DDBJ databases">
        <title>Genomic Encyclopedia of Type Strains, Phase IV (KMG-IV): sequencing the most valuable type-strain genomes for metagenomic binning, comparative biology and taxonomic classification.</title>
        <authorList>
            <person name="Goeker M."/>
        </authorList>
    </citation>
    <scope>NUCLEOTIDE SEQUENCE [LARGE SCALE GENOMIC DNA]</scope>
    <source>
        <strain evidence="2 3">JA181</strain>
    </source>
</reference>
<organism evidence="2 3">
    <name type="scientific">Rhodovulum visakhapatnamense</name>
    <dbReference type="NCBI Taxonomy" id="364297"/>
    <lineage>
        <taxon>Bacteria</taxon>
        <taxon>Pseudomonadati</taxon>
        <taxon>Pseudomonadota</taxon>
        <taxon>Alphaproteobacteria</taxon>
        <taxon>Rhodobacterales</taxon>
        <taxon>Paracoccaceae</taxon>
        <taxon>Rhodovulum</taxon>
    </lineage>
</organism>
<reference evidence="4" key="2">
    <citation type="submission" date="2021-01" db="EMBL/GenBank/DDBJ databases">
        <title>Draft genomes of Rhodovulum sulfidophilum.</title>
        <authorList>
            <person name="Guzman M.S."/>
        </authorList>
    </citation>
    <scope>NUCLEOTIDE SEQUENCE [LARGE SCALE GENOMIC DNA]</scope>
    <source>
        <strain evidence="4">AB19</strain>
    </source>
</reference>
<dbReference type="AlphaFoldDB" id="A0A4R8FP03"/>
<evidence type="ECO:0000313" key="2">
    <source>
        <dbReference type="EMBL" id="TDX25545.1"/>
    </source>
</evidence>
<dbReference type="RefSeq" id="WP_075786690.1">
    <property type="nucleotide sequence ID" value="NZ_JAESIL010000009.1"/>
</dbReference>
<reference evidence="1" key="3">
    <citation type="submission" date="2021-01" db="EMBL/GenBank/DDBJ databases">
        <authorList>
            <person name="Guzman M.S."/>
        </authorList>
    </citation>
    <scope>NUCLEOTIDE SEQUENCE</scope>
    <source>
        <strain evidence="1">AB19</strain>
    </source>
</reference>
<sequence length="121" mass="12589">MRAPLPLCRPLSGRPALALAAALVVWPVLALPVPAGAQTQVQSQAQRQCGPREGILSQLRDRYGESRQAMGLAANNAVVEVFANTQTGTWTVTGTFANGLTCLIASGGSFETLDEPSGQGL</sequence>
<evidence type="ECO:0000313" key="4">
    <source>
        <dbReference type="Proteomes" id="UP000635853"/>
    </source>
</evidence>
<gene>
    <name evidence="2" type="ORF">EV657_11942</name>
    <name evidence="1" type="ORF">JMJ92_03550</name>
</gene>
<dbReference type="EMBL" id="SOEB01000019">
    <property type="protein sequence ID" value="TDX25545.1"/>
    <property type="molecule type" value="Genomic_DNA"/>
</dbReference>
<protein>
    <submittedName>
        <fullName evidence="2">Uncharacterized protein</fullName>
    </submittedName>
</protein>
<dbReference type="Proteomes" id="UP000635853">
    <property type="component" value="Unassembled WGS sequence"/>
</dbReference>
<name>A0A4R8FP03_9RHOB</name>
<evidence type="ECO:0000313" key="1">
    <source>
        <dbReference type="EMBL" id="MBL3577239.1"/>
    </source>
</evidence>
<comment type="caution">
    <text evidence="2">The sequence shown here is derived from an EMBL/GenBank/DDBJ whole genome shotgun (WGS) entry which is preliminary data.</text>
</comment>
<keyword evidence="4" id="KW-1185">Reference proteome</keyword>